<organism evidence="2 3">
    <name type="scientific">Hemibagrus guttatus</name>
    <dbReference type="NCBI Taxonomy" id="175788"/>
    <lineage>
        <taxon>Eukaryota</taxon>
        <taxon>Metazoa</taxon>
        <taxon>Chordata</taxon>
        <taxon>Craniata</taxon>
        <taxon>Vertebrata</taxon>
        <taxon>Euteleostomi</taxon>
        <taxon>Actinopterygii</taxon>
        <taxon>Neopterygii</taxon>
        <taxon>Teleostei</taxon>
        <taxon>Ostariophysi</taxon>
        <taxon>Siluriformes</taxon>
        <taxon>Bagridae</taxon>
        <taxon>Hemibagrus</taxon>
    </lineage>
</organism>
<accession>A0AAE0R8Z0</accession>
<feature type="region of interest" description="Disordered" evidence="1">
    <location>
        <begin position="169"/>
        <end position="197"/>
    </location>
</feature>
<evidence type="ECO:0000256" key="1">
    <source>
        <dbReference type="SAM" id="MobiDB-lite"/>
    </source>
</evidence>
<protein>
    <submittedName>
        <fullName evidence="2">Uncharacterized protein</fullName>
    </submittedName>
</protein>
<gene>
    <name evidence="2" type="ORF">QTP70_025762</name>
</gene>
<dbReference type="AlphaFoldDB" id="A0AAE0R8Z0"/>
<feature type="compositionally biased region" description="Basic and acidic residues" evidence="1">
    <location>
        <begin position="66"/>
        <end position="78"/>
    </location>
</feature>
<reference evidence="2" key="1">
    <citation type="submission" date="2023-06" db="EMBL/GenBank/DDBJ databases">
        <title>Male Hemibagrus guttatus genome.</title>
        <authorList>
            <person name="Bian C."/>
        </authorList>
    </citation>
    <scope>NUCLEOTIDE SEQUENCE</scope>
    <source>
        <strain evidence="2">Male_cb2023</strain>
        <tissue evidence="2">Muscle</tissue>
    </source>
</reference>
<feature type="non-terminal residue" evidence="2">
    <location>
        <position position="1"/>
    </location>
</feature>
<name>A0AAE0R8Z0_9TELE</name>
<sequence length="239" mass="27114">RNVWIFPPPVPASNPAAAEELLQCRSNLVSESGHFERTPKPRTLRASIRRYNQALNEGIPTSSFPEENKESGHFERTPKPRTLRVSIRRYNQALNEGIPTSSFPEENKGNFPFCQLPPPRFSTDDQERDHSLERASNLRSLRNSIRRHNQALVWAHPEMAPKHGSCISLGDFLSGQPPPPTVSTDDQESDHEQASKSLSVRDMIKRLDQAYDLSYSGWMELESLGDGLIAFPRLMGFFF</sequence>
<evidence type="ECO:0000313" key="2">
    <source>
        <dbReference type="EMBL" id="KAK3546352.1"/>
    </source>
</evidence>
<dbReference type="Proteomes" id="UP001274896">
    <property type="component" value="Unassembled WGS sequence"/>
</dbReference>
<dbReference type="EMBL" id="JAUCMX010000005">
    <property type="protein sequence ID" value="KAK3546352.1"/>
    <property type="molecule type" value="Genomic_DNA"/>
</dbReference>
<comment type="caution">
    <text evidence="2">The sequence shown here is derived from an EMBL/GenBank/DDBJ whole genome shotgun (WGS) entry which is preliminary data.</text>
</comment>
<feature type="region of interest" description="Disordered" evidence="1">
    <location>
        <begin position="57"/>
        <end position="79"/>
    </location>
</feature>
<keyword evidence="3" id="KW-1185">Reference proteome</keyword>
<evidence type="ECO:0000313" key="3">
    <source>
        <dbReference type="Proteomes" id="UP001274896"/>
    </source>
</evidence>
<proteinExistence type="predicted"/>